<gene>
    <name evidence="2" type="ORF">QNI29_09010</name>
</gene>
<dbReference type="Proteomes" id="UP001236652">
    <property type="component" value="Chromosome"/>
</dbReference>
<evidence type="ECO:0000313" key="2">
    <source>
        <dbReference type="EMBL" id="WIF99778.1"/>
    </source>
</evidence>
<proteinExistence type="predicted"/>
<evidence type="ECO:0008006" key="4">
    <source>
        <dbReference type="Google" id="ProtNLM"/>
    </source>
</evidence>
<dbReference type="RefSeq" id="WP_231416169.1">
    <property type="nucleotide sequence ID" value="NZ_CP126446.1"/>
</dbReference>
<keyword evidence="3" id="KW-1185">Reference proteome</keyword>
<dbReference type="EMBL" id="CP126446">
    <property type="protein sequence ID" value="WIF99778.1"/>
    <property type="molecule type" value="Genomic_DNA"/>
</dbReference>
<evidence type="ECO:0000313" key="3">
    <source>
        <dbReference type="Proteomes" id="UP001236652"/>
    </source>
</evidence>
<keyword evidence="1" id="KW-0472">Membrane</keyword>
<sequence>MHHYPAAYNQGVYRNNNGSHQNDERFIGPFFPFLTGLAVAPLFYGAFRPPFFYPPYPYYPPYPCRPFGCRPFYRPFY</sequence>
<accession>A0ABY8V2V3</accession>
<organism evidence="2 3">
    <name type="scientific">Pontibacillus chungwhensis</name>
    <dbReference type="NCBI Taxonomy" id="265426"/>
    <lineage>
        <taxon>Bacteria</taxon>
        <taxon>Bacillati</taxon>
        <taxon>Bacillota</taxon>
        <taxon>Bacilli</taxon>
        <taxon>Bacillales</taxon>
        <taxon>Bacillaceae</taxon>
        <taxon>Pontibacillus</taxon>
    </lineage>
</organism>
<protein>
    <recommendedName>
        <fullName evidence="4">Spore coat protein</fullName>
    </recommendedName>
</protein>
<reference evidence="2 3" key="1">
    <citation type="submission" date="2023-05" db="EMBL/GenBank/DDBJ databases">
        <title>Comparative genomics reveals the evidence of polycyclic aromatic hydrocarbons degradation in moderately halophilic genus Pontibacillus.</title>
        <authorList>
            <person name="Yang H."/>
            <person name="Qian Z."/>
        </authorList>
    </citation>
    <scope>NUCLEOTIDE SEQUENCE [LARGE SCALE GENOMIC DNA]</scope>
    <source>
        <strain evidence="3">HN14</strain>
    </source>
</reference>
<keyword evidence="1" id="KW-1133">Transmembrane helix</keyword>
<evidence type="ECO:0000256" key="1">
    <source>
        <dbReference type="SAM" id="Phobius"/>
    </source>
</evidence>
<name>A0ABY8V2V3_9BACI</name>
<keyword evidence="1" id="KW-0812">Transmembrane</keyword>
<feature type="transmembrane region" description="Helical" evidence="1">
    <location>
        <begin position="26"/>
        <end position="47"/>
    </location>
</feature>